<dbReference type="Pfam" id="PF08268">
    <property type="entry name" value="FBA_3"/>
    <property type="match status" value="1"/>
</dbReference>
<reference evidence="3" key="1">
    <citation type="journal article" date="2017" name="Plant J.">
        <title>The pomegranate (Punica granatum L.) genome and the genomics of punicalagin biosynthesis.</title>
        <authorList>
            <person name="Qin G."/>
            <person name="Xu C."/>
            <person name="Ming R."/>
            <person name="Tang H."/>
            <person name="Guyot R."/>
            <person name="Kramer E.M."/>
            <person name="Hu Y."/>
            <person name="Yi X."/>
            <person name="Qi Y."/>
            <person name="Xu X."/>
            <person name="Gao Z."/>
            <person name="Pan H."/>
            <person name="Jian J."/>
            <person name="Tian Y."/>
            <person name="Yue Z."/>
            <person name="Xu Y."/>
        </authorList>
    </citation>
    <scope>NUCLEOTIDE SEQUENCE [LARGE SCALE GENOMIC DNA]</scope>
    <source>
        <strain evidence="3">cv. Dabenzi</strain>
    </source>
</reference>
<dbReference type="InterPro" id="IPR036047">
    <property type="entry name" value="F-box-like_dom_sf"/>
</dbReference>
<dbReference type="InterPro" id="IPR013187">
    <property type="entry name" value="F-box-assoc_dom_typ3"/>
</dbReference>
<accession>A0A218W926</accession>
<dbReference type="AlphaFoldDB" id="A0A218W926"/>
<evidence type="ECO:0000313" key="3">
    <source>
        <dbReference type="Proteomes" id="UP000197138"/>
    </source>
</evidence>
<protein>
    <recommendedName>
        <fullName evidence="1">F-box domain-containing protein</fullName>
    </recommendedName>
</protein>
<evidence type="ECO:0000259" key="1">
    <source>
        <dbReference type="PROSITE" id="PS50181"/>
    </source>
</evidence>
<gene>
    <name evidence="2" type="ORF">CDL15_Pgr025343</name>
</gene>
<comment type="caution">
    <text evidence="2">The sequence shown here is derived from an EMBL/GenBank/DDBJ whole genome shotgun (WGS) entry which is preliminary data.</text>
</comment>
<dbReference type="NCBIfam" id="TIGR01640">
    <property type="entry name" value="F_box_assoc_1"/>
    <property type="match status" value="1"/>
</dbReference>
<dbReference type="EMBL" id="MTKT01004939">
    <property type="protein sequence ID" value="OWM69156.1"/>
    <property type="molecule type" value="Genomic_DNA"/>
</dbReference>
<proteinExistence type="predicted"/>
<dbReference type="InterPro" id="IPR017451">
    <property type="entry name" value="F-box-assoc_interact_dom"/>
</dbReference>
<dbReference type="Pfam" id="PF12937">
    <property type="entry name" value="F-box-like"/>
    <property type="match status" value="1"/>
</dbReference>
<dbReference type="PROSITE" id="PS50181">
    <property type="entry name" value="FBOX"/>
    <property type="match status" value="1"/>
</dbReference>
<dbReference type="Proteomes" id="UP000197138">
    <property type="component" value="Unassembled WGS sequence"/>
</dbReference>
<name>A0A218W926_PUNGR</name>
<dbReference type="PANTHER" id="PTHR31111">
    <property type="entry name" value="BNAA05G37150D PROTEIN-RELATED"/>
    <property type="match status" value="1"/>
</dbReference>
<evidence type="ECO:0000313" key="2">
    <source>
        <dbReference type="EMBL" id="OWM69156.1"/>
    </source>
</evidence>
<feature type="domain" description="F-box" evidence="1">
    <location>
        <begin position="1"/>
        <end position="48"/>
    </location>
</feature>
<dbReference type="PANTHER" id="PTHR31111:SF136">
    <property type="entry name" value="F-BOX ASSOCIATED DOMAIN-CONTAINING PROTEIN"/>
    <property type="match status" value="1"/>
</dbReference>
<sequence>MDLLPREVLYDIVVRLPIKSLARLRCTCRQLYAEPFMKSRTKRLIEEPKILLASFPERRGPGTKTKPKPKPRFEVAVEFFKASVPQLACPLGPDLLGSCNGLMCFRSNPGVFVIVNPLFEEVLMLSTLPDDIVDLCPPRKKPRSRLQLPRPKDWDNYWCASGLGLDYITGEYKIVMISQSPLRAKVFVLGTTSWRDISTNYLESTLPSGAGISINGAVFWRGSPYHRGWMVRFLVAKEEFAYLPCPSSEDGVLVDLGKRLGLVGFSLAGNIDVWSFDFYGKAWDKKWDIDVSVSPSLESCFDIIGALNQKILLGNDTDLLSYDPRSRKIDRIPYQGLDSIAMAYCVRGGLVSLSRFNLKAVSLRVM</sequence>
<organism evidence="2 3">
    <name type="scientific">Punica granatum</name>
    <name type="common">Pomegranate</name>
    <dbReference type="NCBI Taxonomy" id="22663"/>
    <lineage>
        <taxon>Eukaryota</taxon>
        <taxon>Viridiplantae</taxon>
        <taxon>Streptophyta</taxon>
        <taxon>Embryophyta</taxon>
        <taxon>Tracheophyta</taxon>
        <taxon>Spermatophyta</taxon>
        <taxon>Magnoliopsida</taxon>
        <taxon>eudicotyledons</taxon>
        <taxon>Gunneridae</taxon>
        <taxon>Pentapetalae</taxon>
        <taxon>rosids</taxon>
        <taxon>malvids</taxon>
        <taxon>Myrtales</taxon>
        <taxon>Lythraceae</taxon>
        <taxon>Punica</taxon>
    </lineage>
</organism>
<dbReference type="InterPro" id="IPR001810">
    <property type="entry name" value="F-box_dom"/>
</dbReference>
<dbReference type="SUPFAM" id="SSF81383">
    <property type="entry name" value="F-box domain"/>
    <property type="match status" value="1"/>
</dbReference>